<dbReference type="KEGG" id="cput:CONPUDRAFT_167733"/>
<feature type="compositionally biased region" description="Pro residues" evidence="1">
    <location>
        <begin position="583"/>
        <end position="598"/>
    </location>
</feature>
<feature type="region of interest" description="Disordered" evidence="1">
    <location>
        <begin position="512"/>
        <end position="547"/>
    </location>
</feature>
<keyword evidence="3" id="KW-1185">Reference proteome</keyword>
<feature type="region of interest" description="Disordered" evidence="1">
    <location>
        <begin position="227"/>
        <end position="278"/>
    </location>
</feature>
<dbReference type="OrthoDB" id="2681506at2759"/>
<dbReference type="Proteomes" id="UP000053558">
    <property type="component" value="Unassembled WGS sequence"/>
</dbReference>
<accession>A0A5M3MF23</accession>
<dbReference type="EMBL" id="JH711583">
    <property type="protein sequence ID" value="EIW77606.1"/>
    <property type="molecule type" value="Genomic_DNA"/>
</dbReference>
<dbReference type="GeneID" id="19205843"/>
<name>A0A5M3MF23_CONPW</name>
<evidence type="ECO:0000313" key="2">
    <source>
        <dbReference type="EMBL" id="EIW77606.1"/>
    </source>
</evidence>
<feature type="region of interest" description="Disordered" evidence="1">
    <location>
        <begin position="320"/>
        <end position="367"/>
    </location>
</feature>
<dbReference type="RefSeq" id="XP_007771997.1">
    <property type="nucleotide sequence ID" value="XM_007773807.1"/>
</dbReference>
<feature type="compositionally biased region" description="Low complexity" evidence="1">
    <location>
        <begin position="818"/>
        <end position="833"/>
    </location>
</feature>
<protein>
    <submittedName>
        <fullName evidence="2">Uncharacterized protein</fullName>
    </submittedName>
</protein>
<gene>
    <name evidence="2" type="ORF">CONPUDRAFT_167733</name>
</gene>
<feature type="compositionally biased region" description="Polar residues" evidence="1">
    <location>
        <begin position="649"/>
        <end position="663"/>
    </location>
</feature>
<evidence type="ECO:0000256" key="1">
    <source>
        <dbReference type="SAM" id="MobiDB-lite"/>
    </source>
</evidence>
<feature type="compositionally biased region" description="Basic residues" evidence="1">
    <location>
        <begin position="231"/>
        <end position="241"/>
    </location>
</feature>
<evidence type="ECO:0000313" key="3">
    <source>
        <dbReference type="Proteomes" id="UP000053558"/>
    </source>
</evidence>
<sequence>MCLHNVIFNKETLIVNLAENANTGVGSFDRDFAVEFTPVEANRKITLVIRRRYQQSVFANEDKFDRSGPSFPATVEPEWRIINAGASTMEVVAEPSLMLMRRQSDRAGLFMLAPRAVQTNLRFPQVCECLSSQLPKQTPEDVARANEYQRLYQVEAENRSSLRKEALLTLDARIKQVKIDAQTAFDDCKHRLDPGFGENLDEIATRLKVEKDLSVLSDTLIQLAKVLNTRPKPRPKPRQAKRTASPFPTSSEPTKSTRPVASTSRTATLSQPVASSSKTALLAQPVASGSKMAAEVVTPPGWTRVCKPWVSWLVDPSGRVRTLPEDGYGADNMDVISESETSGSEKESADAKNRASPEKISSKLSDNAPTYGENIDVGIFYEAPSPEFKRQHHGVRWWEQDAFVAWDKSSDKQLEKDRGTLGYLEKSNGEPLTHDESKRLRDQVRSFWHGLAEQKKLSLKWAQTSLHGLYLTAKFLRDNYEVFRLCDYNWKVEHFCTTEFPEYRRWHLDDEGNRKRKESSNATPVEQSESAKRPKVSLQEQRQRHSALTEEEMADLYSMDQTPACEALHGHAVSNDAKATDPASPPPASVPHASPLPAPMASGSPPIALAPTQLLANVPQGVTPPGASTVQATHAGSHHQVLPPPTPSPVGSTDMSSYASTAPAQGVALPGDSTVPTMHADPHPQVLPTPSPAGLVDMSRNASMAPAQGVTPPGASTVPTMHAGFYHQVHTAPTQSPGALVDMIHNAPTARPQHPIGPPMGSLLSSSPGMYVPAFSYGALGSSVGPSQYPGAYGAYYGSHQQVLTPMAHLAPCETPRAMSIAPSSTPAPSQAPWARPTPEKHVGTDAVATPSTPTDAAPMGPPQAPTSASTTGSGTGARNALRSLRSRNTETTTSVPIKKGYRPGPKLNGRTLAGWRWTTRQDQSKVDKTDFANWYEKVLTEEQRQASKYDEEVQRLMREEPSRRSLKDVAIGDLY</sequence>
<proteinExistence type="predicted"/>
<feature type="region of interest" description="Disordered" evidence="1">
    <location>
        <begin position="574"/>
        <end position="681"/>
    </location>
</feature>
<organism evidence="2 3">
    <name type="scientific">Coniophora puteana (strain RWD-64-598)</name>
    <name type="common">Brown rot fungus</name>
    <dbReference type="NCBI Taxonomy" id="741705"/>
    <lineage>
        <taxon>Eukaryota</taxon>
        <taxon>Fungi</taxon>
        <taxon>Dikarya</taxon>
        <taxon>Basidiomycota</taxon>
        <taxon>Agaricomycotina</taxon>
        <taxon>Agaricomycetes</taxon>
        <taxon>Agaricomycetidae</taxon>
        <taxon>Boletales</taxon>
        <taxon>Coniophorineae</taxon>
        <taxon>Coniophoraceae</taxon>
        <taxon>Coniophora</taxon>
    </lineage>
</organism>
<reference evidence="3" key="1">
    <citation type="journal article" date="2012" name="Science">
        <title>The Paleozoic origin of enzymatic lignin decomposition reconstructed from 31 fungal genomes.</title>
        <authorList>
            <person name="Floudas D."/>
            <person name="Binder M."/>
            <person name="Riley R."/>
            <person name="Barry K."/>
            <person name="Blanchette R.A."/>
            <person name="Henrissat B."/>
            <person name="Martinez A.T."/>
            <person name="Otillar R."/>
            <person name="Spatafora J.W."/>
            <person name="Yadav J.S."/>
            <person name="Aerts A."/>
            <person name="Benoit I."/>
            <person name="Boyd A."/>
            <person name="Carlson A."/>
            <person name="Copeland A."/>
            <person name="Coutinho P.M."/>
            <person name="de Vries R.P."/>
            <person name="Ferreira P."/>
            <person name="Findley K."/>
            <person name="Foster B."/>
            <person name="Gaskell J."/>
            <person name="Glotzer D."/>
            <person name="Gorecki P."/>
            <person name="Heitman J."/>
            <person name="Hesse C."/>
            <person name="Hori C."/>
            <person name="Igarashi K."/>
            <person name="Jurgens J.A."/>
            <person name="Kallen N."/>
            <person name="Kersten P."/>
            <person name="Kohler A."/>
            <person name="Kuees U."/>
            <person name="Kumar T.K.A."/>
            <person name="Kuo A."/>
            <person name="LaButti K."/>
            <person name="Larrondo L.F."/>
            <person name="Lindquist E."/>
            <person name="Ling A."/>
            <person name="Lombard V."/>
            <person name="Lucas S."/>
            <person name="Lundell T."/>
            <person name="Martin R."/>
            <person name="McLaughlin D.J."/>
            <person name="Morgenstern I."/>
            <person name="Morin E."/>
            <person name="Murat C."/>
            <person name="Nagy L.G."/>
            <person name="Nolan M."/>
            <person name="Ohm R.A."/>
            <person name="Patyshakuliyeva A."/>
            <person name="Rokas A."/>
            <person name="Ruiz-Duenas F.J."/>
            <person name="Sabat G."/>
            <person name="Salamov A."/>
            <person name="Samejima M."/>
            <person name="Schmutz J."/>
            <person name="Slot J.C."/>
            <person name="St John F."/>
            <person name="Stenlid J."/>
            <person name="Sun H."/>
            <person name="Sun S."/>
            <person name="Syed K."/>
            <person name="Tsang A."/>
            <person name="Wiebenga A."/>
            <person name="Young D."/>
            <person name="Pisabarro A."/>
            <person name="Eastwood D.C."/>
            <person name="Martin F."/>
            <person name="Cullen D."/>
            <person name="Grigoriev I.V."/>
            <person name="Hibbett D.S."/>
        </authorList>
    </citation>
    <scope>NUCLEOTIDE SEQUENCE [LARGE SCALE GENOMIC DNA]</scope>
    <source>
        <strain evidence="3">RWD-64-598 SS2</strain>
    </source>
</reference>
<dbReference type="AlphaFoldDB" id="A0A5M3MF23"/>
<feature type="compositionally biased region" description="Basic and acidic residues" evidence="1">
    <location>
        <begin position="343"/>
        <end position="361"/>
    </location>
</feature>
<feature type="compositionally biased region" description="Polar residues" evidence="1">
    <location>
        <begin position="246"/>
        <end position="278"/>
    </location>
</feature>
<comment type="caution">
    <text evidence="2">The sequence shown here is derived from an EMBL/GenBank/DDBJ whole genome shotgun (WGS) entry which is preliminary data.</text>
</comment>
<feature type="region of interest" description="Disordered" evidence="1">
    <location>
        <begin position="818"/>
        <end position="911"/>
    </location>
</feature>